<dbReference type="PANTHER" id="PTHR39181">
    <property type="entry name" value="TYROSINE-PROTEIN PHOSPHATASE YWQE"/>
    <property type="match status" value="1"/>
</dbReference>
<comment type="similarity">
    <text evidence="1 5">Belongs to the metallo-dependent hydrolases superfamily. CpsB/CapC family.</text>
</comment>
<evidence type="ECO:0000313" key="7">
    <source>
        <dbReference type="Proteomes" id="UP000184016"/>
    </source>
</evidence>
<dbReference type="GO" id="GO:0030145">
    <property type="term" value="F:manganese ion binding"/>
    <property type="evidence" value="ECO:0007669"/>
    <property type="project" value="UniProtKB-UniRule"/>
</dbReference>
<evidence type="ECO:0000256" key="2">
    <source>
        <dbReference type="ARBA" id="ARBA00022801"/>
    </source>
</evidence>
<evidence type="ECO:0000256" key="1">
    <source>
        <dbReference type="ARBA" id="ARBA00005750"/>
    </source>
</evidence>
<proteinExistence type="inferred from homology"/>
<dbReference type="PIRSF" id="PIRSF016557">
    <property type="entry name" value="Caps_synth_CpsB"/>
    <property type="match status" value="1"/>
</dbReference>
<dbReference type="STRING" id="1830138.SAMN05443507_11522"/>
<organism evidence="6 7">
    <name type="scientific">Alicyclobacillus tolerans</name>
    <dbReference type="NCBI Taxonomy" id="90970"/>
    <lineage>
        <taxon>Bacteria</taxon>
        <taxon>Bacillati</taxon>
        <taxon>Bacillota</taxon>
        <taxon>Bacilli</taxon>
        <taxon>Bacillales</taxon>
        <taxon>Alicyclobacillaceae</taxon>
        <taxon>Alicyclobacillus</taxon>
    </lineage>
</organism>
<dbReference type="PANTHER" id="PTHR39181:SF1">
    <property type="entry name" value="TYROSINE-PROTEIN PHOSPHATASE YWQE"/>
    <property type="match status" value="1"/>
</dbReference>
<dbReference type="AlphaFoldDB" id="A0A1M6SZB6"/>
<dbReference type="Gene3D" id="3.20.20.140">
    <property type="entry name" value="Metal-dependent hydrolases"/>
    <property type="match status" value="1"/>
</dbReference>
<keyword evidence="3 5" id="KW-0904">Protein phosphatase</keyword>
<protein>
    <recommendedName>
        <fullName evidence="5">Tyrosine-protein phosphatase</fullName>
        <ecNumber evidence="5">3.1.3.48</ecNumber>
    </recommendedName>
</protein>
<keyword evidence="2 5" id="KW-0378">Hydrolase</keyword>
<dbReference type="Pfam" id="PF19567">
    <property type="entry name" value="CpsB_CapC"/>
    <property type="match status" value="1"/>
</dbReference>
<keyword evidence="7" id="KW-1185">Reference proteome</keyword>
<name>A0A1M6SZB6_9BACL</name>
<dbReference type="EMBL" id="FRAF01000015">
    <property type="protein sequence ID" value="SHK50075.1"/>
    <property type="molecule type" value="Genomic_DNA"/>
</dbReference>
<dbReference type="OrthoDB" id="9788539at2"/>
<evidence type="ECO:0000256" key="5">
    <source>
        <dbReference type="PIRNR" id="PIRNR016557"/>
    </source>
</evidence>
<evidence type="ECO:0000256" key="4">
    <source>
        <dbReference type="ARBA" id="ARBA00051722"/>
    </source>
</evidence>
<dbReference type="SUPFAM" id="SSF89550">
    <property type="entry name" value="PHP domain-like"/>
    <property type="match status" value="1"/>
</dbReference>
<dbReference type="GO" id="GO:0004725">
    <property type="term" value="F:protein tyrosine phosphatase activity"/>
    <property type="evidence" value="ECO:0007669"/>
    <property type="project" value="UniProtKB-UniRule"/>
</dbReference>
<dbReference type="InterPro" id="IPR016667">
    <property type="entry name" value="Caps_polysacc_synth_CpsB/CapC"/>
</dbReference>
<evidence type="ECO:0000256" key="3">
    <source>
        <dbReference type="ARBA" id="ARBA00022912"/>
    </source>
</evidence>
<gene>
    <name evidence="6" type="ORF">SAMN05443507_11522</name>
</gene>
<sequence length="250" mass="28035">MYKHYTITDIHTHVLPNLDDGPENMEETEHLLTAMHAVGVDRIFCTSHYLSPSFEVSLQQMTSAYDLLQSTPQKSAWPALQLGAEMRVHLQQLERLKDSDWPRLGDTHYILLELPNLGLAQTTLQFVKRVTSAGLHPIIAHPERLVELQKSFDLVDQLLATGASFQLTASCFIPSAKADRPVNRLAWTLLETGYASVIASDSHNTNARPPALVAAYQGIEERFGEKAVIQLIENANKIWQDDEISRVAVR</sequence>
<reference evidence="7" key="1">
    <citation type="submission" date="2016-11" db="EMBL/GenBank/DDBJ databases">
        <authorList>
            <person name="Varghese N."/>
            <person name="Submissions S."/>
        </authorList>
    </citation>
    <scope>NUCLEOTIDE SEQUENCE [LARGE SCALE GENOMIC DNA]</scope>
    <source>
        <strain evidence="7">USBA-503</strain>
    </source>
</reference>
<dbReference type="InterPro" id="IPR016195">
    <property type="entry name" value="Pol/histidinol_Pase-like"/>
</dbReference>
<evidence type="ECO:0000313" key="6">
    <source>
        <dbReference type="EMBL" id="SHK50075.1"/>
    </source>
</evidence>
<dbReference type="Proteomes" id="UP000184016">
    <property type="component" value="Unassembled WGS sequence"/>
</dbReference>
<accession>A0A1M6SZB6</accession>
<dbReference type="EC" id="3.1.3.48" evidence="5"/>
<dbReference type="RefSeq" id="WP_072874366.1">
    <property type="nucleotide sequence ID" value="NZ_FRAF01000015.1"/>
</dbReference>
<comment type="catalytic activity">
    <reaction evidence="4 5">
        <text>O-phospho-L-tyrosyl-[protein] + H2O = L-tyrosyl-[protein] + phosphate</text>
        <dbReference type="Rhea" id="RHEA:10684"/>
        <dbReference type="Rhea" id="RHEA-COMP:10136"/>
        <dbReference type="Rhea" id="RHEA-COMP:20101"/>
        <dbReference type="ChEBI" id="CHEBI:15377"/>
        <dbReference type="ChEBI" id="CHEBI:43474"/>
        <dbReference type="ChEBI" id="CHEBI:46858"/>
        <dbReference type="ChEBI" id="CHEBI:61978"/>
        <dbReference type="EC" id="3.1.3.48"/>
    </reaction>
</comment>